<keyword evidence="4" id="KW-0547">Nucleotide-binding</keyword>
<evidence type="ECO:0000256" key="9">
    <source>
        <dbReference type="SAM" id="SignalP"/>
    </source>
</evidence>
<evidence type="ECO:0000256" key="7">
    <source>
        <dbReference type="ARBA" id="ARBA00047899"/>
    </source>
</evidence>
<sequence>MAQISLTLTLLSIFTVAIFMSSFVISQPPLDPVEQEAVYRVLESVNSGIPWRSLFPDDLCSSAPHGVVCDYFSDAAASETATPHVTELSFGYVSDYSPNPPCNSNSTLDPSLLVPLSHLKKLFFYKCFTQTKNPFPDFSPLSSQNYPSSLEELVFIENPALFGSLDGKISNLKSLRRFVLIGSNISGGFSDGFGGLINLEQLTLSRNKFDGEISMSFFQNMKKLKILDLSYNGFQGNVPESIGNLTELLKIDLSYNKFSGKIPDIFKGLKNLEFLDLSYNRFGNFGLPLFLSEMPSLREVYLSGNFLGGHIPEIWGNLSGIRGIGLSGMGLVGNIPKSMGVNLRDICYLGLDNNNLQGFVPHEFGDLEFLSELNLENNNLSGRVPFSEGFLSKLGRKLKLKGNLDLCIDEGLKSAKVSVSLGQLKVCRQPDISKTALFYENSSPRLLQEYASLAFMSIGFLLFDLFLCGKNCWLR</sequence>
<dbReference type="Gene3D" id="3.80.10.10">
    <property type="entry name" value="Ribonuclease Inhibitor"/>
    <property type="match status" value="1"/>
</dbReference>
<accession>A0ABR0XZM9</accession>
<name>A0ABR0XZM9_REHGL</name>
<dbReference type="PANTHER" id="PTHR48005:SF24">
    <property type="entry name" value="LRR RECEPTOR-LIKE SERINE_THREONINE-PROTEIN KINASE"/>
    <property type="match status" value="1"/>
</dbReference>
<evidence type="ECO:0000313" key="10">
    <source>
        <dbReference type="EMBL" id="KAK6164435.1"/>
    </source>
</evidence>
<dbReference type="Pfam" id="PF00560">
    <property type="entry name" value="LRR_1"/>
    <property type="match status" value="2"/>
</dbReference>
<protein>
    <recommendedName>
        <fullName evidence="1">non-specific serine/threonine protein kinase</fullName>
        <ecNumber evidence="1">2.7.11.1</ecNumber>
    </recommendedName>
</protein>
<evidence type="ECO:0000313" key="11">
    <source>
        <dbReference type="Proteomes" id="UP001318860"/>
    </source>
</evidence>
<evidence type="ECO:0000256" key="1">
    <source>
        <dbReference type="ARBA" id="ARBA00012513"/>
    </source>
</evidence>
<evidence type="ECO:0000256" key="2">
    <source>
        <dbReference type="ARBA" id="ARBA00022527"/>
    </source>
</evidence>
<evidence type="ECO:0000256" key="3">
    <source>
        <dbReference type="ARBA" id="ARBA00022679"/>
    </source>
</evidence>
<proteinExistence type="predicted"/>
<comment type="catalytic activity">
    <reaction evidence="7">
        <text>L-threonyl-[protein] + ATP = O-phospho-L-threonyl-[protein] + ADP + H(+)</text>
        <dbReference type="Rhea" id="RHEA:46608"/>
        <dbReference type="Rhea" id="RHEA-COMP:11060"/>
        <dbReference type="Rhea" id="RHEA-COMP:11605"/>
        <dbReference type="ChEBI" id="CHEBI:15378"/>
        <dbReference type="ChEBI" id="CHEBI:30013"/>
        <dbReference type="ChEBI" id="CHEBI:30616"/>
        <dbReference type="ChEBI" id="CHEBI:61977"/>
        <dbReference type="ChEBI" id="CHEBI:456216"/>
        <dbReference type="EC" id="2.7.11.1"/>
    </reaction>
</comment>
<dbReference type="Pfam" id="PF13855">
    <property type="entry name" value="LRR_8"/>
    <property type="match status" value="1"/>
</dbReference>
<evidence type="ECO:0000256" key="6">
    <source>
        <dbReference type="ARBA" id="ARBA00022840"/>
    </source>
</evidence>
<evidence type="ECO:0000256" key="5">
    <source>
        <dbReference type="ARBA" id="ARBA00022777"/>
    </source>
</evidence>
<dbReference type="EC" id="2.7.11.1" evidence="1"/>
<organism evidence="10 11">
    <name type="scientific">Rehmannia glutinosa</name>
    <name type="common">Chinese foxglove</name>
    <dbReference type="NCBI Taxonomy" id="99300"/>
    <lineage>
        <taxon>Eukaryota</taxon>
        <taxon>Viridiplantae</taxon>
        <taxon>Streptophyta</taxon>
        <taxon>Embryophyta</taxon>
        <taxon>Tracheophyta</taxon>
        <taxon>Spermatophyta</taxon>
        <taxon>Magnoliopsida</taxon>
        <taxon>eudicotyledons</taxon>
        <taxon>Gunneridae</taxon>
        <taxon>Pentapetalae</taxon>
        <taxon>asterids</taxon>
        <taxon>lamiids</taxon>
        <taxon>Lamiales</taxon>
        <taxon>Orobanchaceae</taxon>
        <taxon>Rehmannieae</taxon>
        <taxon>Rehmannia</taxon>
    </lineage>
</organism>
<dbReference type="Proteomes" id="UP001318860">
    <property type="component" value="Unassembled WGS sequence"/>
</dbReference>
<dbReference type="EMBL" id="JABTTQ020000001">
    <property type="protein sequence ID" value="KAK6164435.1"/>
    <property type="molecule type" value="Genomic_DNA"/>
</dbReference>
<dbReference type="InterPro" id="IPR051420">
    <property type="entry name" value="Ser_Thr_Kinases_DiverseReg"/>
</dbReference>
<keyword evidence="2" id="KW-0723">Serine/threonine-protein kinase</keyword>
<keyword evidence="11" id="KW-1185">Reference proteome</keyword>
<dbReference type="InterPro" id="IPR032675">
    <property type="entry name" value="LRR_dom_sf"/>
</dbReference>
<reference evidence="10 11" key="1">
    <citation type="journal article" date="2021" name="Comput. Struct. Biotechnol. J.">
        <title>De novo genome assembly of the potent medicinal plant Rehmannia glutinosa using nanopore technology.</title>
        <authorList>
            <person name="Ma L."/>
            <person name="Dong C."/>
            <person name="Song C."/>
            <person name="Wang X."/>
            <person name="Zheng X."/>
            <person name="Niu Y."/>
            <person name="Chen S."/>
            <person name="Feng W."/>
        </authorList>
    </citation>
    <scope>NUCLEOTIDE SEQUENCE [LARGE SCALE GENOMIC DNA]</scope>
    <source>
        <strain evidence="10">DH-2019</strain>
    </source>
</reference>
<evidence type="ECO:0000256" key="4">
    <source>
        <dbReference type="ARBA" id="ARBA00022741"/>
    </source>
</evidence>
<feature type="signal peptide" evidence="9">
    <location>
        <begin position="1"/>
        <end position="26"/>
    </location>
</feature>
<comment type="caution">
    <text evidence="10">The sequence shown here is derived from an EMBL/GenBank/DDBJ whole genome shotgun (WGS) entry which is preliminary data.</text>
</comment>
<dbReference type="InterPro" id="IPR001611">
    <property type="entry name" value="Leu-rich_rpt"/>
</dbReference>
<keyword evidence="5" id="KW-0418">Kinase</keyword>
<keyword evidence="3" id="KW-0808">Transferase</keyword>
<keyword evidence="9" id="KW-0732">Signal</keyword>
<feature type="chain" id="PRO_5046616326" description="non-specific serine/threonine protein kinase" evidence="9">
    <location>
        <begin position="27"/>
        <end position="475"/>
    </location>
</feature>
<dbReference type="PANTHER" id="PTHR48005">
    <property type="entry name" value="LEUCINE RICH REPEAT KINASE 2"/>
    <property type="match status" value="1"/>
</dbReference>
<gene>
    <name evidence="10" type="ORF">DH2020_001299</name>
</gene>
<evidence type="ECO:0000256" key="8">
    <source>
        <dbReference type="ARBA" id="ARBA00048679"/>
    </source>
</evidence>
<dbReference type="SUPFAM" id="SSF52058">
    <property type="entry name" value="L domain-like"/>
    <property type="match status" value="1"/>
</dbReference>
<keyword evidence="6" id="KW-0067">ATP-binding</keyword>
<comment type="catalytic activity">
    <reaction evidence="8">
        <text>L-seryl-[protein] + ATP = O-phospho-L-seryl-[protein] + ADP + H(+)</text>
        <dbReference type="Rhea" id="RHEA:17989"/>
        <dbReference type="Rhea" id="RHEA-COMP:9863"/>
        <dbReference type="Rhea" id="RHEA-COMP:11604"/>
        <dbReference type="ChEBI" id="CHEBI:15378"/>
        <dbReference type="ChEBI" id="CHEBI:29999"/>
        <dbReference type="ChEBI" id="CHEBI:30616"/>
        <dbReference type="ChEBI" id="CHEBI:83421"/>
        <dbReference type="ChEBI" id="CHEBI:456216"/>
        <dbReference type="EC" id="2.7.11.1"/>
    </reaction>
</comment>